<protein>
    <submittedName>
        <fullName evidence="5">3-oxoacyl-ACP synthase ii</fullName>
        <ecNumber evidence="5">2.3.1.41</ecNumber>
        <ecNumber evidence="5">4.1.1.87</ecNumber>
    </submittedName>
</protein>
<dbReference type="GO" id="GO:0004315">
    <property type="term" value="F:3-oxoacyl-[acyl-carrier-protein] synthase activity"/>
    <property type="evidence" value="ECO:0007669"/>
    <property type="project" value="UniProtKB-EC"/>
</dbReference>
<dbReference type="Gene3D" id="3.40.47.10">
    <property type="match status" value="1"/>
</dbReference>
<dbReference type="PROSITE" id="PS52004">
    <property type="entry name" value="KS3_2"/>
    <property type="match status" value="1"/>
</dbReference>
<dbReference type="SUPFAM" id="SSF53901">
    <property type="entry name" value="Thiolase-like"/>
    <property type="match status" value="1"/>
</dbReference>
<evidence type="ECO:0000256" key="2">
    <source>
        <dbReference type="ARBA" id="ARBA00022679"/>
    </source>
</evidence>
<dbReference type="EMBL" id="UGRS01000001">
    <property type="protein sequence ID" value="SUA36225.1"/>
    <property type="molecule type" value="Genomic_DNA"/>
</dbReference>
<dbReference type="InterPro" id="IPR016039">
    <property type="entry name" value="Thiolase-like"/>
</dbReference>
<accession>A0A378WHL6</accession>
<dbReference type="InterPro" id="IPR020841">
    <property type="entry name" value="PKS_Beta-ketoAc_synthase_dom"/>
</dbReference>
<dbReference type="AlphaFoldDB" id="A0A378WHL6"/>
<sequence>MMYVCGQAATSAQQPQAGCSANQPATVGFTFLQQAQQTKYYRAFSNDSLSRAEMVALAEQHLRQAAERAGWPSESWHEMPVFIGSSSYLMSEYENRHPDRNGYDEDTYSLLLLARDLQKRSGNPNIFSFATACTSSAHALIQADNWLRSGLHSRAFVLGLESLNRLTLLHFHSLGLFTDDYRPFGGNGLMLGEGIAALACSSAPQSASALRLVAHAANTATASAVQSDSLAQADVIRCALAAAQISPEHICAVKTHGIGTQDSDAAELQALQQVFGTLPSLLAFKPRIGHTLGASAALETALLAEALQQGGGQDLNGNPVAFSDGHYLSNHFGFGGSNTAMVWQWTK</sequence>
<dbReference type="Proteomes" id="UP000254055">
    <property type="component" value="Unassembled WGS sequence"/>
</dbReference>
<organism evidence="5 6">
    <name type="scientific">Neisseria zoodegmatis</name>
    <dbReference type="NCBI Taxonomy" id="326523"/>
    <lineage>
        <taxon>Bacteria</taxon>
        <taxon>Pseudomonadati</taxon>
        <taxon>Pseudomonadota</taxon>
        <taxon>Betaproteobacteria</taxon>
        <taxon>Neisseriales</taxon>
        <taxon>Neisseriaceae</taxon>
        <taxon>Neisseria</taxon>
    </lineage>
</organism>
<dbReference type="GO" id="GO:0006633">
    <property type="term" value="P:fatty acid biosynthetic process"/>
    <property type="evidence" value="ECO:0007669"/>
    <property type="project" value="TreeGrafter"/>
</dbReference>
<dbReference type="GO" id="GO:0016829">
    <property type="term" value="F:lyase activity"/>
    <property type="evidence" value="ECO:0007669"/>
    <property type="project" value="UniProtKB-KW"/>
</dbReference>
<evidence type="ECO:0000313" key="5">
    <source>
        <dbReference type="EMBL" id="SUA36225.1"/>
    </source>
</evidence>
<dbReference type="InterPro" id="IPR014030">
    <property type="entry name" value="Ketoacyl_synth_N"/>
</dbReference>
<feature type="domain" description="Ketosynthase family 3 (KS3)" evidence="4">
    <location>
        <begin position="1"/>
        <end position="345"/>
    </location>
</feature>
<reference evidence="5 6" key="1">
    <citation type="submission" date="2018-06" db="EMBL/GenBank/DDBJ databases">
        <authorList>
            <consortium name="Pathogen Informatics"/>
            <person name="Doyle S."/>
        </authorList>
    </citation>
    <scope>NUCLEOTIDE SEQUENCE [LARGE SCALE GENOMIC DNA]</scope>
    <source>
        <strain evidence="5 6">NCTC12229</strain>
    </source>
</reference>
<keyword evidence="2 3" id="KW-0808">Transferase</keyword>
<keyword evidence="5" id="KW-0456">Lyase</keyword>
<evidence type="ECO:0000259" key="4">
    <source>
        <dbReference type="PROSITE" id="PS52004"/>
    </source>
</evidence>
<dbReference type="Pfam" id="PF00109">
    <property type="entry name" value="ketoacyl-synt"/>
    <property type="match status" value="1"/>
</dbReference>
<keyword evidence="5" id="KW-0012">Acyltransferase</keyword>
<dbReference type="Pfam" id="PF02801">
    <property type="entry name" value="Ketoacyl-synt_C"/>
    <property type="match status" value="1"/>
</dbReference>
<dbReference type="SMART" id="SM00825">
    <property type="entry name" value="PKS_KS"/>
    <property type="match status" value="1"/>
</dbReference>
<dbReference type="InterPro" id="IPR000794">
    <property type="entry name" value="Beta-ketoacyl_synthase"/>
</dbReference>
<gene>
    <name evidence="5" type="primary">fabF2_3</name>
    <name evidence="5" type="ORF">NCTC12229_00640</name>
</gene>
<evidence type="ECO:0000313" key="6">
    <source>
        <dbReference type="Proteomes" id="UP000254055"/>
    </source>
</evidence>
<dbReference type="GO" id="GO:0005829">
    <property type="term" value="C:cytosol"/>
    <property type="evidence" value="ECO:0007669"/>
    <property type="project" value="TreeGrafter"/>
</dbReference>
<name>A0A378WHL6_9NEIS</name>
<dbReference type="InterPro" id="IPR014031">
    <property type="entry name" value="Ketoacyl_synth_C"/>
</dbReference>
<proteinExistence type="inferred from homology"/>
<dbReference type="OrthoDB" id="8607208at2"/>
<dbReference type="EC" id="4.1.1.87" evidence="5"/>
<comment type="similarity">
    <text evidence="1 3">Belongs to the thiolase-like superfamily. Beta-ketoacyl-ACP synthases family.</text>
</comment>
<dbReference type="PANTHER" id="PTHR11712:SF320">
    <property type="entry name" value="BETA-KETOACYL SYNTHASE"/>
    <property type="match status" value="1"/>
</dbReference>
<dbReference type="PANTHER" id="PTHR11712">
    <property type="entry name" value="POLYKETIDE SYNTHASE-RELATED"/>
    <property type="match status" value="1"/>
</dbReference>
<dbReference type="EC" id="2.3.1.41" evidence="5"/>
<evidence type="ECO:0000256" key="3">
    <source>
        <dbReference type="RuleBase" id="RU003694"/>
    </source>
</evidence>
<dbReference type="RefSeq" id="WP_115133512.1">
    <property type="nucleotide sequence ID" value="NZ_UGRS01000001.1"/>
</dbReference>
<evidence type="ECO:0000256" key="1">
    <source>
        <dbReference type="ARBA" id="ARBA00008467"/>
    </source>
</evidence>